<reference evidence="2" key="1">
    <citation type="submission" date="2022-11" db="UniProtKB">
        <authorList>
            <consortium name="WormBaseParasite"/>
        </authorList>
    </citation>
    <scope>IDENTIFICATION</scope>
</reference>
<accession>A0AC34RBI0</accession>
<protein>
    <submittedName>
        <fullName evidence="2">Uncharacterized protein</fullName>
    </submittedName>
</protein>
<sequence>MVNKLKSLVNVSDGLEMTKLAKSHMARFLKTSMPVGGLLAAAALNGPDSTEQRAINDLRIEMNTTFKRTERKLEYSMNAIESQADLFYFNRRIIEPKKVFEKQMEKILGPERKTNESIAEFVHHCSSRGNCLRLGPYYIEKNDELIIKWKSFLRNILLTKVERNANPSLDSEFDKCSKEIFKMLSVMNVENSAAALEKAEKMMTSNVEFKTIRLACDAVISVLNDFHIETDCWYPDPVYIKKSDELNLKWRIFFGNIVLTKVEPIPNPPFSFEYDKCCKEISSILAVMGNKNKAAALEKAEKMLTSNVKFETIRHACDAIISVLNDLHTFKDTCPTTCLMETILKAEHNVIDLVTYGVFCSNLTYAEKPNEYVWFKVSLEVDSERIFNLLLNWIPENLERSWPDFERQIVLDTIEKNMEHQIYLKENYPSINEEIMLNLKSYGPKGYLYLCPIEKCLTVVDVKGANFFVARFNQSELVRTVDAQPWLIETRSLINKTLSAHREDPMTSLDEHFFRETGQHFVQENLYRNLIIFKNSGLWCGTTDYGLYRYRQNGIFASYVHWTKYDFGFLQCTGFRLIFFI</sequence>
<evidence type="ECO:0000313" key="2">
    <source>
        <dbReference type="WBParaSite" id="JU765_v2.g538.t1"/>
    </source>
</evidence>
<organism evidence="1 2">
    <name type="scientific">Panagrolaimus sp. JU765</name>
    <dbReference type="NCBI Taxonomy" id="591449"/>
    <lineage>
        <taxon>Eukaryota</taxon>
        <taxon>Metazoa</taxon>
        <taxon>Ecdysozoa</taxon>
        <taxon>Nematoda</taxon>
        <taxon>Chromadorea</taxon>
        <taxon>Rhabditida</taxon>
        <taxon>Tylenchina</taxon>
        <taxon>Panagrolaimomorpha</taxon>
        <taxon>Panagrolaimoidea</taxon>
        <taxon>Panagrolaimidae</taxon>
        <taxon>Panagrolaimus</taxon>
    </lineage>
</organism>
<dbReference type="WBParaSite" id="JU765_v2.g538.t1">
    <property type="protein sequence ID" value="JU765_v2.g538.t1"/>
    <property type="gene ID" value="JU765_v2.g538"/>
</dbReference>
<proteinExistence type="predicted"/>
<evidence type="ECO:0000313" key="1">
    <source>
        <dbReference type="Proteomes" id="UP000887576"/>
    </source>
</evidence>
<name>A0AC34RBI0_9BILA</name>
<dbReference type="Proteomes" id="UP000887576">
    <property type="component" value="Unplaced"/>
</dbReference>